<name>D1B622_THEAS</name>
<dbReference type="HOGENOM" id="CLU_132825_2_0_0"/>
<dbReference type="PANTHER" id="PTHR10772">
    <property type="entry name" value="10 KDA HEAT SHOCK PROTEIN"/>
    <property type="match status" value="1"/>
</dbReference>
<reference evidence="5 6" key="1">
    <citation type="journal article" date="2009" name="Stand. Genomic Sci.">
        <title>Complete genome sequence of Thermanaerovibrio acidaminovorans type strain (Su883).</title>
        <authorList>
            <person name="Chovatia M."/>
            <person name="Sikorski J."/>
            <person name="Schroder M."/>
            <person name="Lapidus A."/>
            <person name="Nolan M."/>
            <person name="Tice H."/>
            <person name="Glavina Del Rio T."/>
            <person name="Copeland A."/>
            <person name="Cheng J.F."/>
            <person name="Lucas S."/>
            <person name="Chen F."/>
            <person name="Bruce D."/>
            <person name="Goodwin L."/>
            <person name="Pitluck S."/>
            <person name="Ivanova N."/>
            <person name="Mavromatis K."/>
            <person name="Ovchinnikova G."/>
            <person name="Pati A."/>
            <person name="Chen A."/>
            <person name="Palaniappan K."/>
            <person name="Land M."/>
            <person name="Hauser L."/>
            <person name="Chang Y.J."/>
            <person name="Jeffries C.D."/>
            <person name="Chain P."/>
            <person name="Saunders E."/>
            <person name="Detter J.C."/>
            <person name="Brettin T."/>
            <person name="Rohde M."/>
            <person name="Goker M."/>
            <person name="Spring S."/>
            <person name="Bristow J."/>
            <person name="Markowitz V."/>
            <person name="Hugenholtz P."/>
            <person name="Kyrpides N.C."/>
            <person name="Klenk H.P."/>
            <person name="Eisen J.A."/>
        </authorList>
    </citation>
    <scope>NUCLEOTIDE SEQUENCE [LARGE SCALE GENOMIC DNA]</scope>
    <source>
        <strain evidence="6">ATCC 49978 / DSM 6589 / Su883</strain>
    </source>
</reference>
<dbReference type="SUPFAM" id="SSF50129">
    <property type="entry name" value="GroES-like"/>
    <property type="match status" value="1"/>
</dbReference>
<dbReference type="NCBIfam" id="NF001531">
    <property type="entry name" value="PRK00364.2-2"/>
    <property type="match status" value="1"/>
</dbReference>
<evidence type="ECO:0000256" key="2">
    <source>
        <dbReference type="ARBA" id="ARBA00023186"/>
    </source>
</evidence>
<dbReference type="GO" id="GO:0044183">
    <property type="term" value="F:protein folding chaperone"/>
    <property type="evidence" value="ECO:0007669"/>
    <property type="project" value="InterPro"/>
</dbReference>
<dbReference type="HAMAP" id="MF_00580">
    <property type="entry name" value="CH10"/>
    <property type="match status" value="1"/>
</dbReference>
<sequence length="96" mass="10642">MQLRPLGDRLVVKAVEKEEMTKGGIVLPDTVKEKPVEGEVVAVGTGRVLDNGQRLPMEVKVGNRVIYSKYSGTEVKFDGQEYLILSERDVLAIVEK</sequence>
<dbReference type="InterPro" id="IPR020818">
    <property type="entry name" value="Chaperonin_GroES"/>
</dbReference>
<keyword evidence="6" id="KW-1185">Reference proteome</keyword>
<keyword evidence="2 3" id="KW-0143">Chaperone</keyword>
<dbReference type="Pfam" id="PF00166">
    <property type="entry name" value="Cpn10"/>
    <property type="match status" value="1"/>
</dbReference>
<dbReference type="GO" id="GO:0005737">
    <property type="term" value="C:cytoplasm"/>
    <property type="evidence" value="ECO:0007669"/>
    <property type="project" value="UniProtKB-SubCell"/>
</dbReference>
<comment type="function">
    <text evidence="3 4">Together with the chaperonin GroEL, plays an essential role in assisting protein folding. The GroEL-GroES system forms a nano-cage that allows encapsulation of the non-native substrate proteins and provides a physical environment optimized to promote and accelerate protein folding. GroES binds to the apical surface of the GroEL ring, thereby capping the opening of the GroEL channel.</text>
</comment>
<dbReference type="EnsemblBacteria" id="ACZ19463">
    <property type="protein sequence ID" value="ACZ19463"/>
    <property type="gene ID" value="Taci_1231"/>
</dbReference>
<dbReference type="OrthoDB" id="9806791at2"/>
<dbReference type="KEGG" id="tai:Taci_1231"/>
<dbReference type="NCBIfam" id="NF001534">
    <property type="entry name" value="PRK00364.2-5"/>
    <property type="match status" value="1"/>
</dbReference>
<evidence type="ECO:0000313" key="5">
    <source>
        <dbReference type="EMBL" id="ACZ19463.1"/>
    </source>
</evidence>
<dbReference type="FunFam" id="2.30.33.40:FF:000001">
    <property type="entry name" value="10 kDa chaperonin"/>
    <property type="match status" value="1"/>
</dbReference>
<dbReference type="PROSITE" id="PS00681">
    <property type="entry name" value="CHAPERONINS_CPN10"/>
    <property type="match status" value="1"/>
</dbReference>
<comment type="similarity">
    <text evidence="1 3 4">Belongs to the GroES chaperonin family.</text>
</comment>
<accession>D1B622</accession>
<dbReference type="GO" id="GO:0046872">
    <property type="term" value="F:metal ion binding"/>
    <property type="evidence" value="ECO:0007669"/>
    <property type="project" value="TreeGrafter"/>
</dbReference>
<dbReference type="PANTHER" id="PTHR10772:SF58">
    <property type="entry name" value="CO-CHAPERONIN GROES"/>
    <property type="match status" value="1"/>
</dbReference>
<dbReference type="CDD" id="cd00320">
    <property type="entry name" value="cpn10"/>
    <property type="match status" value="1"/>
</dbReference>
<dbReference type="InterPro" id="IPR037124">
    <property type="entry name" value="Chaperonin_GroES_sf"/>
</dbReference>
<organism evidence="5 6">
    <name type="scientific">Thermanaerovibrio acidaminovorans (strain ATCC 49978 / DSM 6589 / Su883)</name>
    <name type="common">Selenomonas acidaminovorans</name>
    <dbReference type="NCBI Taxonomy" id="525903"/>
    <lineage>
        <taxon>Bacteria</taxon>
        <taxon>Thermotogati</taxon>
        <taxon>Synergistota</taxon>
        <taxon>Synergistia</taxon>
        <taxon>Synergistales</taxon>
        <taxon>Synergistaceae</taxon>
        <taxon>Thermanaerovibrio</taxon>
    </lineage>
</organism>
<dbReference type="NCBIfam" id="NF001530">
    <property type="entry name" value="PRK00364.1-6"/>
    <property type="match status" value="1"/>
</dbReference>
<dbReference type="EMBL" id="CP001818">
    <property type="protein sequence ID" value="ACZ19463.1"/>
    <property type="molecule type" value="Genomic_DNA"/>
</dbReference>
<gene>
    <name evidence="3" type="primary">groES</name>
    <name evidence="3" type="synonym">groS</name>
    <name evidence="5" type="ordered locus">Taci_1231</name>
</gene>
<dbReference type="SMART" id="SM00883">
    <property type="entry name" value="Cpn10"/>
    <property type="match status" value="1"/>
</dbReference>
<dbReference type="STRING" id="525903.Taci_1231"/>
<dbReference type="GO" id="GO:0051087">
    <property type="term" value="F:protein-folding chaperone binding"/>
    <property type="evidence" value="ECO:0007669"/>
    <property type="project" value="TreeGrafter"/>
</dbReference>
<evidence type="ECO:0000256" key="4">
    <source>
        <dbReference type="RuleBase" id="RU000535"/>
    </source>
</evidence>
<evidence type="ECO:0000256" key="1">
    <source>
        <dbReference type="ARBA" id="ARBA00006975"/>
    </source>
</evidence>
<dbReference type="Proteomes" id="UP000002030">
    <property type="component" value="Chromosome"/>
</dbReference>
<dbReference type="Gene3D" id="2.30.33.40">
    <property type="entry name" value="GroES chaperonin"/>
    <property type="match status" value="1"/>
</dbReference>
<dbReference type="RefSeq" id="WP_006583188.1">
    <property type="nucleotide sequence ID" value="NC_013522.1"/>
</dbReference>
<dbReference type="InterPro" id="IPR018369">
    <property type="entry name" value="Chaprnonin_Cpn10_CS"/>
</dbReference>
<dbReference type="NCBIfam" id="NF001527">
    <property type="entry name" value="PRK00364.1-2"/>
    <property type="match status" value="1"/>
</dbReference>
<dbReference type="NCBIfam" id="NF001533">
    <property type="entry name" value="PRK00364.2-4"/>
    <property type="match status" value="1"/>
</dbReference>
<comment type="subcellular location">
    <subcellularLocation>
        <location evidence="3">Cytoplasm</location>
    </subcellularLocation>
</comment>
<comment type="subunit">
    <text evidence="3">Heptamer of 7 subunits arranged in a ring. Interacts with the chaperonin GroEL.</text>
</comment>
<dbReference type="InterPro" id="IPR011032">
    <property type="entry name" value="GroES-like_sf"/>
</dbReference>
<dbReference type="GO" id="GO:0051082">
    <property type="term" value="F:unfolded protein binding"/>
    <property type="evidence" value="ECO:0007669"/>
    <property type="project" value="TreeGrafter"/>
</dbReference>
<dbReference type="GO" id="GO:0005524">
    <property type="term" value="F:ATP binding"/>
    <property type="evidence" value="ECO:0007669"/>
    <property type="project" value="InterPro"/>
</dbReference>
<evidence type="ECO:0000313" key="6">
    <source>
        <dbReference type="Proteomes" id="UP000002030"/>
    </source>
</evidence>
<evidence type="ECO:0000256" key="3">
    <source>
        <dbReference type="HAMAP-Rule" id="MF_00580"/>
    </source>
</evidence>
<dbReference type="AlphaFoldDB" id="D1B622"/>
<dbReference type="PATRIC" id="fig|525903.6.peg.1232"/>
<dbReference type="PRINTS" id="PR00297">
    <property type="entry name" value="CHAPERONIN10"/>
</dbReference>
<dbReference type="SMR" id="D1B622"/>
<dbReference type="eggNOG" id="COG0234">
    <property type="taxonomic scope" value="Bacteria"/>
</dbReference>
<protein>
    <recommendedName>
        <fullName evidence="3">Co-chaperonin GroES</fullName>
    </recommendedName>
    <alternativeName>
        <fullName evidence="3">10 kDa chaperonin</fullName>
    </alternativeName>
    <alternativeName>
        <fullName evidence="3">Chaperonin-10</fullName>
        <shortName evidence="3">Cpn10</shortName>
    </alternativeName>
</protein>
<proteinExistence type="inferred from homology"/>
<keyword evidence="3" id="KW-0963">Cytoplasm</keyword>